<evidence type="ECO:0000256" key="6">
    <source>
        <dbReference type="ARBA" id="ARBA00023136"/>
    </source>
</evidence>
<evidence type="ECO:0000256" key="1">
    <source>
        <dbReference type="ARBA" id="ARBA00002489"/>
    </source>
</evidence>
<keyword evidence="5 7" id="KW-1133">Transmembrane helix</keyword>
<accession>A0A9P5X5F9</accession>
<name>A0A9P5X5F9_9AGAR</name>
<comment type="similarity">
    <text evidence="2 7">Belongs to the DLT1 family.</text>
</comment>
<keyword evidence="4 7" id="KW-0812">Transmembrane</keyword>
<dbReference type="InterPro" id="IPR038869">
    <property type="entry name" value="DLT1"/>
</dbReference>
<dbReference type="OrthoDB" id="337038at2759"/>
<dbReference type="EMBL" id="MU151442">
    <property type="protein sequence ID" value="KAF9443711.1"/>
    <property type="molecule type" value="Genomic_DNA"/>
</dbReference>
<evidence type="ECO:0000256" key="3">
    <source>
        <dbReference type="ARBA" id="ARBA00021353"/>
    </source>
</evidence>
<gene>
    <name evidence="7" type="primary">DLT1</name>
    <name evidence="8" type="ORF">P691DRAFT_808452</name>
</gene>
<dbReference type="PANTHER" id="PTHR40021">
    <property type="entry name" value="DEFECT AT LOW TEMPERATURE PROTEIN 1"/>
    <property type="match status" value="1"/>
</dbReference>
<dbReference type="PANTHER" id="PTHR40021:SF1">
    <property type="entry name" value="DEFECT AT LOW TEMPERATURE PROTEIN 1"/>
    <property type="match status" value="1"/>
</dbReference>
<evidence type="ECO:0000256" key="2">
    <source>
        <dbReference type="ARBA" id="ARBA00005550"/>
    </source>
</evidence>
<evidence type="ECO:0000313" key="8">
    <source>
        <dbReference type="EMBL" id="KAF9443711.1"/>
    </source>
</evidence>
<organism evidence="8 9">
    <name type="scientific">Macrolepiota fuliginosa MF-IS2</name>
    <dbReference type="NCBI Taxonomy" id="1400762"/>
    <lineage>
        <taxon>Eukaryota</taxon>
        <taxon>Fungi</taxon>
        <taxon>Dikarya</taxon>
        <taxon>Basidiomycota</taxon>
        <taxon>Agaricomycotina</taxon>
        <taxon>Agaricomycetes</taxon>
        <taxon>Agaricomycetidae</taxon>
        <taxon>Agaricales</taxon>
        <taxon>Agaricineae</taxon>
        <taxon>Agaricaceae</taxon>
        <taxon>Macrolepiota</taxon>
    </lineage>
</organism>
<evidence type="ECO:0000256" key="5">
    <source>
        <dbReference type="ARBA" id="ARBA00022989"/>
    </source>
</evidence>
<comment type="subcellular location">
    <subcellularLocation>
        <location evidence="7">Membrane</location>
        <topology evidence="7">Multi-pass membrane protein</topology>
    </subcellularLocation>
</comment>
<reference evidence="8" key="1">
    <citation type="submission" date="2020-11" db="EMBL/GenBank/DDBJ databases">
        <authorList>
            <consortium name="DOE Joint Genome Institute"/>
            <person name="Ahrendt S."/>
            <person name="Riley R."/>
            <person name="Andreopoulos W."/>
            <person name="Labutti K."/>
            <person name="Pangilinan J."/>
            <person name="Ruiz-Duenas F.J."/>
            <person name="Barrasa J.M."/>
            <person name="Sanchez-Garcia M."/>
            <person name="Camarero S."/>
            <person name="Miyauchi S."/>
            <person name="Serrano A."/>
            <person name="Linde D."/>
            <person name="Babiker R."/>
            <person name="Drula E."/>
            <person name="Ayuso-Fernandez I."/>
            <person name="Pacheco R."/>
            <person name="Padilla G."/>
            <person name="Ferreira P."/>
            <person name="Barriuso J."/>
            <person name="Kellner H."/>
            <person name="Castanera R."/>
            <person name="Alfaro M."/>
            <person name="Ramirez L."/>
            <person name="Pisabarro A.G."/>
            <person name="Kuo A."/>
            <person name="Tritt A."/>
            <person name="Lipzen A."/>
            <person name="He G."/>
            <person name="Yan M."/>
            <person name="Ng V."/>
            <person name="Cullen D."/>
            <person name="Martin F."/>
            <person name="Rosso M.-N."/>
            <person name="Henrissat B."/>
            <person name="Hibbett D."/>
            <person name="Martinez A.T."/>
            <person name="Grigoriev I.V."/>
        </authorList>
    </citation>
    <scope>NUCLEOTIDE SEQUENCE</scope>
    <source>
        <strain evidence="8">MF-IS2</strain>
    </source>
</reference>
<dbReference type="Proteomes" id="UP000807342">
    <property type="component" value="Unassembled WGS sequence"/>
</dbReference>
<dbReference type="AlphaFoldDB" id="A0A9P5X5F9"/>
<feature type="transmembrane region" description="Helical" evidence="7">
    <location>
        <begin position="50"/>
        <end position="71"/>
    </location>
</feature>
<dbReference type="GO" id="GO:0016020">
    <property type="term" value="C:membrane"/>
    <property type="evidence" value="ECO:0007669"/>
    <property type="project" value="UniProtKB-SubCell"/>
</dbReference>
<evidence type="ECO:0000313" key="9">
    <source>
        <dbReference type="Proteomes" id="UP000807342"/>
    </source>
</evidence>
<comment type="caution">
    <text evidence="7">Lacks conserved residue(s) required for the propagation of feature annotation.</text>
</comment>
<keyword evidence="6 7" id="KW-0472">Membrane</keyword>
<evidence type="ECO:0000256" key="4">
    <source>
        <dbReference type="ARBA" id="ARBA00022692"/>
    </source>
</evidence>
<protein>
    <recommendedName>
        <fullName evidence="3 7">Defect at low temperature protein 1</fullName>
    </recommendedName>
</protein>
<proteinExistence type="inferred from homology"/>
<evidence type="ECO:0000256" key="7">
    <source>
        <dbReference type="RuleBase" id="RU367100"/>
    </source>
</evidence>
<dbReference type="PROSITE" id="PS51257">
    <property type="entry name" value="PROKAR_LIPOPROTEIN"/>
    <property type="match status" value="1"/>
</dbReference>
<comment type="caution">
    <text evidence="8">The sequence shown here is derived from an EMBL/GenBank/DDBJ whole genome shotgun (WGS) entry which is preliminary data.</text>
</comment>
<sequence>MLSPKLLRTISETSYALLVLLLGVATGLSCTALLSQAVRTSPTQNWRKNFNALVIGASYIVVLAASLLICVKRRVAVRLKLQRISKTHKTLGQGDLPKSVHRYITQEYYRACLVSYESLPKEIVHEGWGRPGSPYAGQRFRRVLLDTISEIDALARTVIPLQPQMKPHARMLHHFRFIAPLLPQDEDKISPLLYYDTAIQIARISERELTEEEYLVGMRAAEDIIRSLELCRPDRSDASSTQLNDLSGEYS</sequence>
<keyword evidence="9" id="KW-1185">Reference proteome</keyword>
<comment type="function">
    <text evidence="1 7">Required for growth under high-pressure and low-temperature conditions.</text>
</comment>